<dbReference type="Proteomes" id="UP000249873">
    <property type="component" value="Chromosome"/>
</dbReference>
<dbReference type="OrthoDB" id="526867at2"/>
<reference evidence="3 4" key="1">
    <citation type="submission" date="2018-05" db="EMBL/GenBank/DDBJ databases">
        <title>Complete genome sequence of Arcticibacterium luteifluviistationis SM1504T, a cytophagaceae bacterium isolated from Arctic surface seawater.</title>
        <authorList>
            <person name="Li Y."/>
            <person name="Qin Q.-L."/>
        </authorList>
    </citation>
    <scope>NUCLEOTIDE SEQUENCE [LARGE SCALE GENOMIC DNA]</scope>
    <source>
        <strain evidence="3 4">SM1504</strain>
    </source>
</reference>
<dbReference type="PANTHER" id="PTHR46361">
    <property type="entry name" value="ELECTRON CARRIER/ PROTEIN DISULFIDE OXIDOREDUCTASE"/>
    <property type="match status" value="1"/>
</dbReference>
<gene>
    <name evidence="3" type="ORF">DJ013_20440</name>
</gene>
<dbReference type="InterPro" id="IPR006869">
    <property type="entry name" value="DUF547"/>
</dbReference>
<evidence type="ECO:0000313" key="3">
    <source>
        <dbReference type="EMBL" id="AWW00983.1"/>
    </source>
</evidence>
<keyword evidence="4" id="KW-1185">Reference proteome</keyword>
<feature type="compositionally biased region" description="Low complexity" evidence="1">
    <location>
        <begin position="1"/>
        <end position="10"/>
    </location>
</feature>
<evidence type="ECO:0000256" key="1">
    <source>
        <dbReference type="SAM" id="MobiDB-lite"/>
    </source>
</evidence>
<feature type="region of interest" description="Disordered" evidence="1">
    <location>
        <begin position="1"/>
        <end position="36"/>
    </location>
</feature>
<evidence type="ECO:0000313" key="4">
    <source>
        <dbReference type="Proteomes" id="UP000249873"/>
    </source>
</evidence>
<feature type="compositionally biased region" description="Basic and acidic residues" evidence="1">
    <location>
        <begin position="11"/>
        <end position="25"/>
    </location>
</feature>
<sequence>MSSEETPAATEESKNVDRKEKDKGKQANASTWDKLLKDHVNDKGEVDYGGMMNDKAELEAYLAEISENAPAKNWSDDEKMAYWINAYNAFTVKLILDNKGVSSIKDIGPKTQIPFVNTPWDIKFIEIDGDKYDLNNIEHGILRKDFKKDPRYHFALVCAAESCPRLRNEAYTAKKLDKQLDEEGEAFLNNKAKNKISEDGVAISPLFKWYKKDFERKMPIAEWVNKYSDVKIDKKQDDFSYMDYSWKLNGAF</sequence>
<feature type="domain" description="DUF547" evidence="2">
    <location>
        <begin position="72"/>
        <end position="188"/>
    </location>
</feature>
<evidence type="ECO:0000259" key="2">
    <source>
        <dbReference type="Pfam" id="PF04784"/>
    </source>
</evidence>
<dbReference type="Pfam" id="PF04784">
    <property type="entry name" value="DUF547"/>
    <property type="match status" value="1"/>
</dbReference>
<dbReference type="AlphaFoldDB" id="A0A2Z4GHQ1"/>
<dbReference type="PANTHER" id="PTHR46361:SF3">
    <property type="entry name" value="ELECTRON CARRIER_ PROTEIN DISULFIDE OXIDOREDUCTASE"/>
    <property type="match status" value="1"/>
</dbReference>
<name>A0A2Z4GHQ1_9BACT</name>
<dbReference type="KEGG" id="als:DJ013_20440"/>
<dbReference type="EMBL" id="CP029480">
    <property type="protein sequence ID" value="AWW00983.1"/>
    <property type="molecule type" value="Genomic_DNA"/>
</dbReference>
<protein>
    <submittedName>
        <fullName evidence="3">DUF547 domain-containing protein</fullName>
    </submittedName>
</protein>
<organism evidence="3 4">
    <name type="scientific">Arcticibacterium luteifluviistationis</name>
    <dbReference type="NCBI Taxonomy" id="1784714"/>
    <lineage>
        <taxon>Bacteria</taxon>
        <taxon>Pseudomonadati</taxon>
        <taxon>Bacteroidota</taxon>
        <taxon>Cytophagia</taxon>
        <taxon>Cytophagales</taxon>
        <taxon>Leadbetterellaceae</taxon>
        <taxon>Arcticibacterium</taxon>
    </lineage>
</organism>
<proteinExistence type="predicted"/>
<accession>A0A2Z4GHQ1</accession>